<keyword evidence="1" id="KW-1133">Transmembrane helix</keyword>
<keyword evidence="1" id="KW-0812">Transmembrane</keyword>
<evidence type="ECO:0000313" key="2">
    <source>
        <dbReference type="EMBL" id="QDX91411.1"/>
    </source>
</evidence>
<gene>
    <name evidence="2" type="ORF">EEL30_02875</name>
</gene>
<organism evidence="2 3">
    <name type="scientific">Brevibacillus laterosporus</name>
    <name type="common">Bacillus laterosporus</name>
    <dbReference type="NCBI Taxonomy" id="1465"/>
    <lineage>
        <taxon>Bacteria</taxon>
        <taxon>Bacillati</taxon>
        <taxon>Bacillota</taxon>
        <taxon>Bacilli</taxon>
        <taxon>Bacillales</taxon>
        <taxon>Paenibacillaceae</taxon>
        <taxon>Brevibacillus</taxon>
    </lineage>
</organism>
<feature type="transmembrane region" description="Helical" evidence="1">
    <location>
        <begin position="88"/>
        <end position="111"/>
    </location>
</feature>
<evidence type="ECO:0000256" key="1">
    <source>
        <dbReference type="SAM" id="Phobius"/>
    </source>
</evidence>
<feature type="transmembrane region" description="Helical" evidence="1">
    <location>
        <begin position="9"/>
        <end position="27"/>
    </location>
</feature>
<name>A0A518V336_BRELA</name>
<evidence type="ECO:0000313" key="3">
    <source>
        <dbReference type="Proteomes" id="UP000319432"/>
    </source>
</evidence>
<keyword evidence="3" id="KW-1185">Reference proteome</keyword>
<proteinExistence type="predicted"/>
<dbReference type="AlphaFoldDB" id="A0A518V336"/>
<sequence length="115" mass="13111">MEKKLRKSALYGFFIGLALMILLIPETRELPTHTGDVKIVPMEPLEYILRILKSAIIITVAVVMSIFIREKRTNDTPALSPIINMLLYLVFGFVIVTAVGTFLVYLIHYVLKLIY</sequence>
<dbReference type="EMBL" id="CP033464">
    <property type="protein sequence ID" value="QDX91411.1"/>
    <property type="molecule type" value="Genomic_DNA"/>
</dbReference>
<feature type="transmembrane region" description="Helical" evidence="1">
    <location>
        <begin position="47"/>
        <end position="68"/>
    </location>
</feature>
<accession>A0A518V336</accession>
<dbReference type="Proteomes" id="UP000319432">
    <property type="component" value="Chromosome"/>
</dbReference>
<dbReference type="OrthoDB" id="2475115at2"/>
<reference evidence="2 3" key="1">
    <citation type="submission" date="2018-11" db="EMBL/GenBank/DDBJ databases">
        <title>Phylogenetic determinants of toxin gene distribution in genomes of Brevibacillus laterosporus.</title>
        <authorList>
            <person name="Glare T.R."/>
            <person name="Durrant A."/>
            <person name="Berry C."/>
            <person name="Palma L."/>
            <person name="Ormskirk M."/>
            <person name="Cox M.O."/>
        </authorList>
    </citation>
    <scope>NUCLEOTIDE SEQUENCE [LARGE SCALE GENOMIC DNA]</scope>
    <source>
        <strain evidence="2 3">1821L</strain>
    </source>
</reference>
<protein>
    <submittedName>
        <fullName evidence="2">Uncharacterized protein</fullName>
    </submittedName>
</protein>
<keyword evidence="1" id="KW-0472">Membrane</keyword>